<feature type="region of interest" description="Disordered" evidence="1">
    <location>
        <begin position="171"/>
        <end position="416"/>
    </location>
</feature>
<evidence type="ECO:0000313" key="3">
    <source>
        <dbReference type="Proteomes" id="UP001301958"/>
    </source>
</evidence>
<evidence type="ECO:0000256" key="1">
    <source>
        <dbReference type="SAM" id="MobiDB-lite"/>
    </source>
</evidence>
<comment type="caution">
    <text evidence="2">The sequence shown here is derived from an EMBL/GenBank/DDBJ whole genome shotgun (WGS) entry which is preliminary data.</text>
</comment>
<evidence type="ECO:0000313" key="2">
    <source>
        <dbReference type="EMBL" id="KAK4232450.1"/>
    </source>
</evidence>
<feature type="compositionally biased region" description="Basic and acidic residues" evidence="1">
    <location>
        <begin position="171"/>
        <end position="246"/>
    </location>
</feature>
<accession>A0AAN7BZI8</accession>
<feature type="compositionally biased region" description="Basic and acidic residues" evidence="1">
    <location>
        <begin position="1"/>
        <end position="16"/>
    </location>
</feature>
<name>A0AAN7BZI8_9PEZI</name>
<dbReference type="AlphaFoldDB" id="A0AAN7BZI8"/>
<gene>
    <name evidence="2" type="ORF">QBC38DRAFT_438932</name>
</gene>
<feature type="compositionally biased region" description="Polar residues" evidence="1">
    <location>
        <begin position="375"/>
        <end position="386"/>
    </location>
</feature>
<dbReference type="Proteomes" id="UP001301958">
    <property type="component" value="Unassembled WGS sequence"/>
</dbReference>
<reference evidence="2" key="2">
    <citation type="submission" date="2023-05" db="EMBL/GenBank/DDBJ databases">
        <authorList>
            <consortium name="Lawrence Berkeley National Laboratory"/>
            <person name="Steindorff A."/>
            <person name="Hensen N."/>
            <person name="Bonometti L."/>
            <person name="Westerberg I."/>
            <person name="Brannstrom I.O."/>
            <person name="Guillou S."/>
            <person name="Cros-Aarteil S."/>
            <person name="Calhoun S."/>
            <person name="Haridas S."/>
            <person name="Kuo A."/>
            <person name="Mondo S."/>
            <person name="Pangilinan J."/>
            <person name="Riley R."/>
            <person name="Labutti K."/>
            <person name="Andreopoulos B."/>
            <person name="Lipzen A."/>
            <person name="Chen C."/>
            <person name="Yanf M."/>
            <person name="Daum C."/>
            <person name="Ng V."/>
            <person name="Clum A."/>
            <person name="Ohm R."/>
            <person name="Martin F."/>
            <person name="Silar P."/>
            <person name="Natvig D."/>
            <person name="Lalanne C."/>
            <person name="Gautier V."/>
            <person name="Ament-Velasquez S.L."/>
            <person name="Kruys A."/>
            <person name="Hutchinson M.I."/>
            <person name="Powell A.J."/>
            <person name="Barry K."/>
            <person name="Miller A.N."/>
            <person name="Grigoriev I.V."/>
            <person name="Debuchy R."/>
            <person name="Gladieux P."/>
            <person name="Thoren M.H."/>
            <person name="Johannesson H."/>
        </authorList>
    </citation>
    <scope>NUCLEOTIDE SEQUENCE</scope>
    <source>
        <strain evidence="2">CBS 990.96</strain>
    </source>
</reference>
<feature type="region of interest" description="Disordered" evidence="1">
    <location>
        <begin position="1"/>
        <end position="81"/>
    </location>
</feature>
<sequence length="480" mass="54992">MARSDPHNNDQGDPSRRRQYKLLFRRFVGQSKKGMATQGPEENDEQPKKEGGEEKQQQSSDKGKAPEQDEAGSISSYELPPDHIVTPDDYIKWFLFEKQEDRWAHHRSSITISCPDTMKSFREIGKLAYEPGVQACIKFIQAPMIAEELARELYMELAWWYLKRQEEKAMKSESRAKGEASSKSDEEAAKLFDRGKNAREKTRYETEHAQTLAHYERVKEQYHQERKKEEHAKKQRKEFEKAEKKKSAFVTDVKGKGVIRTGGDGQGEEDEEETERLVWEKPEGWTDSKYNSSSSSQPSSPPRGKLKRAVSWVNNAVTVAGEDAARGSGSVAVPPRTFEDRGSRFNHYTKTWEKGTPRRHSTPHDSETLDYGARDSTTMSGPSTQRKWQHRRGDSTSPTQGVSSSQSHGEPFSSANQRYPRSSALLLKLQGEAFFLAQKRRLRVHLLHLNHKQNRRTRDAIIKATLLEHNLSRDSKSEKD</sequence>
<keyword evidence="3" id="KW-1185">Reference proteome</keyword>
<proteinExistence type="predicted"/>
<feature type="compositionally biased region" description="Basic and acidic residues" evidence="1">
    <location>
        <begin position="45"/>
        <end position="67"/>
    </location>
</feature>
<feature type="compositionally biased region" description="Basic and acidic residues" evidence="1">
    <location>
        <begin position="275"/>
        <end position="286"/>
    </location>
</feature>
<feature type="compositionally biased region" description="Basic and acidic residues" evidence="1">
    <location>
        <begin position="350"/>
        <end position="367"/>
    </location>
</feature>
<reference evidence="2" key="1">
    <citation type="journal article" date="2023" name="Mol. Phylogenet. Evol.">
        <title>Genome-scale phylogeny and comparative genomics of the fungal order Sordariales.</title>
        <authorList>
            <person name="Hensen N."/>
            <person name="Bonometti L."/>
            <person name="Westerberg I."/>
            <person name="Brannstrom I.O."/>
            <person name="Guillou S."/>
            <person name="Cros-Aarteil S."/>
            <person name="Calhoun S."/>
            <person name="Haridas S."/>
            <person name="Kuo A."/>
            <person name="Mondo S."/>
            <person name="Pangilinan J."/>
            <person name="Riley R."/>
            <person name="LaButti K."/>
            <person name="Andreopoulos B."/>
            <person name="Lipzen A."/>
            <person name="Chen C."/>
            <person name="Yan M."/>
            <person name="Daum C."/>
            <person name="Ng V."/>
            <person name="Clum A."/>
            <person name="Steindorff A."/>
            <person name="Ohm R.A."/>
            <person name="Martin F."/>
            <person name="Silar P."/>
            <person name="Natvig D.O."/>
            <person name="Lalanne C."/>
            <person name="Gautier V."/>
            <person name="Ament-Velasquez S.L."/>
            <person name="Kruys A."/>
            <person name="Hutchinson M.I."/>
            <person name="Powell A.J."/>
            <person name="Barry K."/>
            <person name="Miller A.N."/>
            <person name="Grigoriev I.V."/>
            <person name="Debuchy R."/>
            <person name="Gladieux P."/>
            <person name="Hiltunen Thoren M."/>
            <person name="Johannesson H."/>
        </authorList>
    </citation>
    <scope>NUCLEOTIDE SEQUENCE</scope>
    <source>
        <strain evidence="2">CBS 990.96</strain>
    </source>
</reference>
<protein>
    <submittedName>
        <fullName evidence="2">Uncharacterized protein</fullName>
    </submittedName>
</protein>
<feature type="compositionally biased region" description="Polar residues" evidence="1">
    <location>
        <begin position="395"/>
        <end position="416"/>
    </location>
</feature>
<organism evidence="2 3">
    <name type="scientific">Podospora fimiseda</name>
    <dbReference type="NCBI Taxonomy" id="252190"/>
    <lineage>
        <taxon>Eukaryota</taxon>
        <taxon>Fungi</taxon>
        <taxon>Dikarya</taxon>
        <taxon>Ascomycota</taxon>
        <taxon>Pezizomycotina</taxon>
        <taxon>Sordariomycetes</taxon>
        <taxon>Sordariomycetidae</taxon>
        <taxon>Sordariales</taxon>
        <taxon>Podosporaceae</taxon>
        <taxon>Podospora</taxon>
    </lineage>
</organism>
<dbReference type="EMBL" id="MU865287">
    <property type="protein sequence ID" value="KAK4232450.1"/>
    <property type="molecule type" value="Genomic_DNA"/>
</dbReference>